<organism evidence="1 2">
    <name type="scientific">Ehrlichia chaffeensis (strain ATCC CRL-10679 / Arkansas)</name>
    <dbReference type="NCBI Taxonomy" id="205920"/>
    <lineage>
        <taxon>Bacteria</taxon>
        <taxon>Pseudomonadati</taxon>
        <taxon>Pseudomonadota</taxon>
        <taxon>Alphaproteobacteria</taxon>
        <taxon>Rickettsiales</taxon>
        <taxon>Anaplasmataceae</taxon>
        <taxon>Ehrlichia</taxon>
    </lineage>
</organism>
<accession>Q2GFA0</accession>
<sequence length="34" mass="3852">MLLPTILKFIYLLQHVYSVSSNSVFFTSIVTSTT</sequence>
<dbReference type="HOGENOM" id="CLU_3373528_0_0_5"/>
<gene>
    <name evidence="1" type="ordered locus">ECH_1099</name>
</gene>
<dbReference type="AlphaFoldDB" id="Q2GFA0"/>
<dbReference type="KEGG" id="ech:ECH_1099"/>
<keyword evidence="2" id="KW-1185">Reference proteome</keyword>
<reference evidence="1 2" key="1">
    <citation type="journal article" date="2006" name="PLoS Genet.">
        <title>Comparative genomics of emerging human ehrlichiosis agents.</title>
        <authorList>
            <person name="Dunning Hotopp J.C."/>
            <person name="Lin M."/>
            <person name="Madupu R."/>
            <person name="Crabtree J."/>
            <person name="Angiuoli S.V."/>
            <person name="Eisen J.A."/>
            <person name="Seshadri R."/>
            <person name="Ren Q."/>
            <person name="Wu M."/>
            <person name="Utterback T.R."/>
            <person name="Smith S."/>
            <person name="Lewis M."/>
            <person name="Khouri H."/>
            <person name="Zhang C."/>
            <person name="Niu H."/>
            <person name="Lin Q."/>
            <person name="Ohashi N."/>
            <person name="Zhi N."/>
            <person name="Nelson W."/>
            <person name="Brinkac L.M."/>
            <person name="Dodson R.J."/>
            <person name="Rosovitz M.J."/>
            <person name="Sundaram J."/>
            <person name="Daugherty S.C."/>
            <person name="Davidsen T."/>
            <person name="Durkin A.S."/>
            <person name="Gwinn M."/>
            <person name="Haft D.H."/>
            <person name="Selengut J.D."/>
            <person name="Sullivan S.A."/>
            <person name="Zafar N."/>
            <person name="Zhou L."/>
            <person name="Benahmed F."/>
            <person name="Forberger H."/>
            <person name="Halpin R."/>
            <person name="Mulligan S."/>
            <person name="Robinson J."/>
            <person name="White O."/>
            <person name="Rikihisa Y."/>
            <person name="Tettelin H."/>
        </authorList>
    </citation>
    <scope>NUCLEOTIDE SEQUENCE [LARGE SCALE GENOMIC DNA]</scope>
    <source>
        <strain evidence="2">ATCC CRL-10679 / Arkansas</strain>
    </source>
</reference>
<name>Q2GFA0_EHRCR</name>
<evidence type="ECO:0000313" key="2">
    <source>
        <dbReference type="Proteomes" id="UP000008320"/>
    </source>
</evidence>
<dbReference type="EMBL" id="CP000236">
    <property type="protein sequence ID" value="ABD45011.1"/>
    <property type="molecule type" value="Genomic_DNA"/>
</dbReference>
<protein>
    <submittedName>
        <fullName evidence="1">Uncharacterized protein</fullName>
    </submittedName>
</protein>
<evidence type="ECO:0000313" key="1">
    <source>
        <dbReference type="EMBL" id="ABD45011.1"/>
    </source>
</evidence>
<dbReference type="Proteomes" id="UP000008320">
    <property type="component" value="Chromosome"/>
</dbReference>
<proteinExistence type="predicted"/>